<feature type="binding site" evidence="11">
    <location>
        <position position="129"/>
    </location>
    <ligand>
        <name>Mg(2+)</name>
        <dbReference type="ChEBI" id="CHEBI:18420"/>
    </ligand>
</feature>
<evidence type="ECO:0000256" key="11">
    <source>
        <dbReference type="HAMAP-Rule" id="MF_00246"/>
    </source>
</evidence>
<dbReference type="PANTHER" id="PTHR10457:SF7">
    <property type="entry name" value="GALACTOKINASE-RELATED"/>
    <property type="match status" value="1"/>
</dbReference>
<dbReference type="Pfam" id="PF10509">
    <property type="entry name" value="GalKase_gal_bdg"/>
    <property type="match status" value="1"/>
</dbReference>
<dbReference type="InterPro" id="IPR020568">
    <property type="entry name" value="Ribosomal_Su5_D2-typ_SF"/>
</dbReference>
<name>A0A9D5M7I4_9FIRM</name>
<keyword evidence="2 11" id="KW-0963">Cytoplasm</keyword>
<dbReference type="InterPro" id="IPR014721">
    <property type="entry name" value="Ribsml_uS5_D2-typ_fold_subgr"/>
</dbReference>
<keyword evidence="7 11" id="KW-0067">ATP-binding</keyword>
<dbReference type="Gene3D" id="3.30.70.890">
    <property type="entry name" value="GHMP kinase, C-terminal domain"/>
    <property type="match status" value="1"/>
</dbReference>
<dbReference type="InterPro" id="IPR013750">
    <property type="entry name" value="GHMP_kinase_C_dom"/>
</dbReference>
<keyword evidence="10 11" id="KW-0119">Carbohydrate metabolism</keyword>
<evidence type="ECO:0000256" key="7">
    <source>
        <dbReference type="ARBA" id="ARBA00022840"/>
    </source>
</evidence>
<dbReference type="InterPro" id="IPR000705">
    <property type="entry name" value="Galactokinase"/>
</dbReference>
<dbReference type="EC" id="2.7.1.6" evidence="11 12"/>
<evidence type="ECO:0000256" key="1">
    <source>
        <dbReference type="ARBA" id="ARBA00006566"/>
    </source>
</evidence>
<evidence type="ECO:0000259" key="14">
    <source>
        <dbReference type="Pfam" id="PF08544"/>
    </source>
</evidence>
<evidence type="ECO:0000256" key="3">
    <source>
        <dbReference type="ARBA" id="ARBA00022679"/>
    </source>
</evidence>
<dbReference type="NCBIfam" id="TIGR00131">
    <property type="entry name" value="gal_kin"/>
    <property type="match status" value="1"/>
</dbReference>
<dbReference type="Pfam" id="PF08544">
    <property type="entry name" value="GHMP_kinases_C"/>
    <property type="match status" value="1"/>
</dbReference>
<feature type="binding site" evidence="11">
    <location>
        <begin position="35"/>
        <end position="38"/>
    </location>
    <ligand>
        <name>substrate</name>
    </ligand>
</feature>
<reference evidence="16" key="1">
    <citation type="submission" date="2020-10" db="EMBL/GenBank/DDBJ databases">
        <title>ChiBAC.</title>
        <authorList>
            <person name="Zenner C."/>
            <person name="Hitch T.C.A."/>
            <person name="Clavel T."/>
        </authorList>
    </citation>
    <scope>NUCLEOTIDE SEQUENCE</scope>
    <source>
        <strain evidence="16">DSM 107454</strain>
    </source>
</reference>
<dbReference type="InterPro" id="IPR006206">
    <property type="entry name" value="Mevalonate/galactokinase"/>
</dbReference>
<dbReference type="Gene3D" id="3.30.230.10">
    <property type="match status" value="1"/>
</dbReference>
<evidence type="ECO:0000256" key="8">
    <source>
        <dbReference type="ARBA" id="ARBA00022842"/>
    </source>
</evidence>
<keyword evidence="9 11" id="KW-0299">Galactose metabolism</keyword>
<evidence type="ECO:0000256" key="6">
    <source>
        <dbReference type="ARBA" id="ARBA00022777"/>
    </source>
</evidence>
<evidence type="ECO:0000256" key="4">
    <source>
        <dbReference type="ARBA" id="ARBA00022723"/>
    </source>
</evidence>
<dbReference type="PRINTS" id="PR00959">
    <property type="entry name" value="MEVGALKINASE"/>
</dbReference>
<dbReference type="EMBL" id="JADCKB010000029">
    <property type="protein sequence ID" value="MBE5040984.1"/>
    <property type="molecule type" value="Genomic_DNA"/>
</dbReference>
<dbReference type="InterPro" id="IPR019539">
    <property type="entry name" value="GalKase_N"/>
</dbReference>
<dbReference type="GO" id="GO:0006012">
    <property type="term" value="P:galactose metabolic process"/>
    <property type="evidence" value="ECO:0007669"/>
    <property type="project" value="UniProtKB-UniRule"/>
</dbReference>
<evidence type="ECO:0000256" key="10">
    <source>
        <dbReference type="ARBA" id="ARBA00023277"/>
    </source>
</evidence>
<dbReference type="HAMAP" id="MF_00246">
    <property type="entry name" value="Galactokinase"/>
    <property type="match status" value="1"/>
</dbReference>
<comment type="caution">
    <text evidence="16">The sequence shown here is derived from an EMBL/GenBank/DDBJ whole genome shotgun (WGS) entry which is preliminary data.</text>
</comment>
<keyword evidence="17" id="KW-1185">Reference proteome</keyword>
<dbReference type="NCBIfam" id="NF003705">
    <property type="entry name" value="PRK05322.1"/>
    <property type="match status" value="1"/>
</dbReference>
<comment type="function">
    <text evidence="11">Catalyzes the transfer of the gamma-phosphate of ATP to D-galactose to form alpha-D-galactose-1-phosphate (Gal-1-P).</text>
</comment>
<keyword evidence="3 11" id="KW-0808">Transferase</keyword>
<keyword evidence="5 11" id="KW-0547">Nucleotide-binding</keyword>
<evidence type="ECO:0000256" key="5">
    <source>
        <dbReference type="ARBA" id="ARBA00022741"/>
    </source>
</evidence>
<comment type="subcellular location">
    <subcellularLocation>
        <location evidence="11">Cytoplasm</location>
    </subcellularLocation>
</comment>
<feature type="active site" description="Proton acceptor" evidence="11">
    <location>
        <position position="174"/>
    </location>
</feature>
<feature type="domain" description="GHMP kinase C-terminal" evidence="14">
    <location>
        <begin position="286"/>
        <end position="367"/>
    </location>
</feature>
<comment type="similarity">
    <text evidence="1 11">Belongs to the GHMP kinase family. GalK subfamily.</text>
</comment>
<dbReference type="PANTHER" id="PTHR10457">
    <property type="entry name" value="MEVALONATE KINASE/GALACTOKINASE"/>
    <property type="match status" value="1"/>
</dbReference>
<gene>
    <name evidence="11" type="primary">galK</name>
    <name evidence="16" type="ORF">INF28_10995</name>
</gene>
<evidence type="ECO:0000313" key="16">
    <source>
        <dbReference type="EMBL" id="MBE5040984.1"/>
    </source>
</evidence>
<dbReference type="GO" id="GO:0004335">
    <property type="term" value="F:galactokinase activity"/>
    <property type="evidence" value="ECO:0007669"/>
    <property type="project" value="UniProtKB-UniRule"/>
</dbReference>
<feature type="site" description="Transition state stabilizer" evidence="11">
    <location>
        <position position="29"/>
    </location>
</feature>
<dbReference type="Pfam" id="PF00288">
    <property type="entry name" value="GHMP_kinases_N"/>
    <property type="match status" value="1"/>
</dbReference>
<feature type="domain" description="Galactokinase N-terminal" evidence="15">
    <location>
        <begin position="8"/>
        <end position="59"/>
    </location>
</feature>
<organism evidence="16 17">
    <name type="scientific">Ructibacterium gallinarum</name>
    <dbReference type="NCBI Taxonomy" id="2779355"/>
    <lineage>
        <taxon>Bacteria</taxon>
        <taxon>Bacillati</taxon>
        <taxon>Bacillota</taxon>
        <taxon>Clostridia</taxon>
        <taxon>Eubacteriales</taxon>
        <taxon>Oscillospiraceae</taxon>
        <taxon>Ructibacterium</taxon>
    </lineage>
</organism>
<evidence type="ECO:0000259" key="13">
    <source>
        <dbReference type="Pfam" id="PF00288"/>
    </source>
</evidence>
<dbReference type="GO" id="GO:0005524">
    <property type="term" value="F:ATP binding"/>
    <property type="evidence" value="ECO:0007669"/>
    <property type="project" value="UniProtKB-UniRule"/>
</dbReference>
<proteinExistence type="inferred from homology"/>
<dbReference type="InterPro" id="IPR036554">
    <property type="entry name" value="GHMP_kinase_C_sf"/>
</dbReference>
<dbReference type="FunFam" id="3.30.70.890:FF:000001">
    <property type="entry name" value="Galactokinase"/>
    <property type="match status" value="1"/>
</dbReference>
<dbReference type="PROSITE" id="PS00106">
    <property type="entry name" value="GALACTOKINASE"/>
    <property type="match status" value="1"/>
</dbReference>
<evidence type="ECO:0000256" key="12">
    <source>
        <dbReference type="NCBIfam" id="TIGR00131"/>
    </source>
</evidence>
<evidence type="ECO:0000256" key="2">
    <source>
        <dbReference type="ARBA" id="ARBA00022490"/>
    </source>
</evidence>
<accession>A0A9D5M7I4</accession>
<dbReference type="InterPro" id="IPR019741">
    <property type="entry name" value="Galactokinase_CS"/>
</dbReference>
<comment type="pathway">
    <text evidence="11">Carbohydrate metabolism; galactose metabolism.</text>
</comment>
<evidence type="ECO:0000259" key="15">
    <source>
        <dbReference type="Pfam" id="PF10509"/>
    </source>
</evidence>
<dbReference type="GO" id="GO:0000287">
    <property type="term" value="F:magnesium ion binding"/>
    <property type="evidence" value="ECO:0007669"/>
    <property type="project" value="UniProtKB-UniRule"/>
</dbReference>
<feature type="binding site" evidence="11">
    <location>
        <begin position="123"/>
        <end position="129"/>
    </location>
    <ligand>
        <name>ATP</name>
        <dbReference type="ChEBI" id="CHEBI:30616"/>
    </ligand>
</feature>
<comment type="catalytic activity">
    <reaction evidence="11">
        <text>alpha-D-galactose + ATP = alpha-D-galactose 1-phosphate + ADP + H(+)</text>
        <dbReference type="Rhea" id="RHEA:13553"/>
        <dbReference type="ChEBI" id="CHEBI:15378"/>
        <dbReference type="ChEBI" id="CHEBI:28061"/>
        <dbReference type="ChEBI" id="CHEBI:30616"/>
        <dbReference type="ChEBI" id="CHEBI:58336"/>
        <dbReference type="ChEBI" id="CHEBI:456216"/>
        <dbReference type="EC" id="2.7.1.6"/>
    </reaction>
</comment>
<dbReference type="PIRSF" id="PIRSF000530">
    <property type="entry name" value="Galactokinase"/>
    <property type="match status" value="1"/>
</dbReference>
<comment type="caution">
    <text evidence="11">Lacks conserved residue(s) required for the propagation of feature annotation.</text>
</comment>
<dbReference type="Proteomes" id="UP000806542">
    <property type="component" value="Unassembled WGS sequence"/>
</dbReference>
<dbReference type="PRINTS" id="PR00473">
    <property type="entry name" value="GALCTOKINASE"/>
</dbReference>
<feature type="domain" description="GHMP kinase N-terminal" evidence="13">
    <location>
        <begin position="96"/>
        <end position="182"/>
    </location>
</feature>
<dbReference type="GO" id="GO:0005829">
    <property type="term" value="C:cytosol"/>
    <property type="evidence" value="ECO:0007669"/>
    <property type="project" value="TreeGrafter"/>
</dbReference>
<feature type="binding site" evidence="11">
    <location>
        <position position="162"/>
    </location>
    <ligand>
        <name>Mg(2+)</name>
        <dbReference type="ChEBI" id="CHEBI:18420"/>
    </ligand>
</feature>
<feature type="binding site" evidence="11">
    <location>
        <position position="224"/>
    </location>
    <ligand>
        <name>substrate</name>
    </ligand>
</feature>
<dbReference type="AlphaFoldDB" id="A0A9D5M7I4"/>
<keyword evidence="4 11" id="KW-0479">Metal-binding</keyword>
<sequence>MTISELKKEFIRTFGGAEEELRVFASPGRVNLIGEHTDYNGGYVFPAALTFCTTVIARKRNDDIIRMKATDLPEIVEGSIGTIDQFKDLKWGNYQFGVFAELQNAGYTLTGADLLYHDTTPHGAGLSSSAAIEVSSAIAMASLGGATKIDHIEMAKLSQMAEHNYVGVKCGIMDQFASAMGQKDHAIFLDCKSLEYELIPIQLDGYKLVLSNTNKKHSLGASKYNERRSECERGLEQLKEKLPNITCLGDVSLKDFEAAKDVITDETVLRRVQHVIEEDDRVKRSIEVLKKGDLDAFGQLMSASHRSLRDLYEVSCPELDLLAAEALKIDGVLGSRMTGAGFGGCTVSLVKDSAVDQFISQIGEKYRNTIGYEASFYITEIGDGGREIKE</sequence>
<keyword evidence="6 11" id="KW-0418">Kinase</keyword>
<dbReference type="FunFam" id="3.30.230.10:FF:000017">
    <property type="entry name" value="Galactokinase"/>
    <property type="match status" value="1"/>
</dbReference>
<dbReference type="InterPro" id="IPR006204">
    <property type="entry name" value="GHMP_kinase_N_dom"/>
</dbReference>
<protein>
    <recommendedName>
        <fullName evidence="11 12">Galactokinase</fullName>
        <ecNumber evidence="11 12">2.7.1.6</ecNumber>
    </recommendedName>
    <alternativeName>
        <fullName evidence="11">Galactose kinase</fullName>
    </alternativeName>
</protein>
<evidence type="ECO:0000313" key="17">
    <source>
        <dbReference type="Proteomes" id="UP000806542"/>
    </source>
</evidence>
<dbReference type="InterPro" id="IPR022963">
    <property type="entry name" value="Galactokinase_bac"/>
</dbReference>
<dbReference type="SUPFAM" id="SSF55060">
    <property type="entry name" value="GHMP Kinase, C-terminal domain"/>
    <property type="match status" value="1"/>
</dbReference>
<dbReference type="RefSeq" id="WP_226393522.1">
    <property type="nucleotide sequence ID" value="NZ_JADCKB010000029.1"/>
</dbReference>
<evidence type="ECO:0000256" key="9">
    <source>
        <dbReference type="ARBA" id="ARBA00023144"/>
    </source>
</evidence>
<dbReference type="SUPFAM" id="SSF54211">
    <property type="entry name" value="Ribosomal protein S5 domain 2-like"/>
    <property type="match status" value="1"/>
</dbReference>
<keyword evidence="8 11" id="KW-0460">Magnesium</keyword>